<dbReference type="Pfam" id="PF00386">
    <property type="entry name" value="C1q"/>
    <property type="match status" value="1"/>
</dbReference>
<keyword evidence="2" id="KW-0964">Secreted</keyword>
<dbReference type="AlphaFoldDB" id="A0AA89BSK1"/>
<gene>
    <name evidence="4" type="ORF">FSP39_009558</name>
</gene>
<evidence type="ECO:0000256" key="1">
    <source>
        <dbReference type="ARBA" id="ARBA00004613"/>
    </source>
</evidence>
<evidence type="ECO:0000256" key="2">
    <source>
        <dbReference type="ARBA" id="ARBA00022525"/>
    </source>
</evidence>
<dbReference type="Proteomes" id="UP001186944">
    <property type="component" value="Unassembled WGS sequence"/>
</dbReference>
<name>A0AA89BSK1_PINIB</name>
<dbReference type="Gene3D" id="2.60.120.40">
    <property type="match status" value="1"/>
</dbReference>
<feature type="domain" description="C1q" evidence="3">
    <location>
        <begin position="1"/>
        <end position="117"/>
    </location>
</feature>
<evidence type="ECO:0000259" key="3">
    <source>
        <dbReference type="PROSITE" id="PS50871"/>
    </source>
</evidence>
<dbReference type="GO" id="GO:0005581">
    <property type="term" value="C:collagen trimer"/>
    <property type="evidence" value="ECO:0007669"/>
    <property type="project" value="UniProtKB-KW"/>
</dbReference>
<dbReference type="SUPFAM" id="SSF49842">
    <property type="entry name" value="TNF-like"/>
    <property type="match status" value="1"/>
</dbReference>
<protein>
    <recommendedName>
        <fullName evidence="3">C1q domain-containing protein</fullName>
    </recommendedName>
</protein>
<sequence length="117" mass="12766">GKVLVYDRVNSNEGNGYDSSTGKFTAPRNGPYVFTWTAITQDKYNLNVDLYVNGKKIGTAQADGAPGPQNSSGSNTVVLNLKCDDVVSLRVQDWNAQKDRQFYGTPHSVSTFAGWTL</sequence>
<dbReference type="InterPro" id="IPR001073">
    <property type="entry name" value="C1q_dom"/>
</dbReference>
<dbReference type="PANTHER" id="PTHR15427:SF33">
    <property type="entry name" value="COLLAGEN IV NC1 DOMAIN-CONTAINING PROTEIN"/>
    <property type="match status" value="1"/>
</dbReference>
<accession>A0AA89BSK1</accession>
<evidence type="ECO:0000313" key="5">
    <source>
        <dbReference type="Proteomes" id="UP001186944"/>
    </source>
</evidence>
<proteinExistence type="predicted"/>
<dbReference type="SMART" id="SM00110">
    <property type="entry name" value="C1Q"/>
    <property type="match status" value="1"/>
</dbReference>
<dbReference type="InterPro" id="IPR050392">
    <property type="entry name" value="Collagen/C1q_domain"/>
</dbReference>
<dbReference type="InterPro" id="IPR008983">
    <property type="entry name" value="Tumour_necrosis_fac-like_dom"/>
</dbReference>
<evidence type="ECO:0000313" key="4">
    <source>
        <dbReference type="EMBL" id="KAK3085846.1"/>
    </source>
</evidence>
<reference evidence="4" key="1">
    <citation type="submission" date="2019-08" db="EMBL/GenBank/DDBJ databases">
        <title>The improved chromosome-level genome for the pearl oyster Pinctada fucata martensii using PacBio sequencing and Hi-C.</title>
        <authorList>
            <person name="Zheng Z."/>
        </authorList>
    </citation>
    <scope>NUCLEOTIDE SEQUENCE</scope>
    <source>
        <strain evidence="4">ZZ-2019</strain>
        <tissue evidence="4">Adductor muscle</tissue>
    </source>
</reference>
<comment type="caution">
    <text evidence="4">The sequence shown here is derived from an EMBL/GenBank/DDBJ whole genome shotgun (WGS) entry which is preliminary data.</text>
</comment>
<feature type="non-terminal residue" evidence="4">
    <location>
        <position position="1"/>
    </location>
</feature>
<comment type="subcellular location">
    <subcellularLocation>
        <location evidence="1">Secreted</location>
    </subcellularLocation>
</comment>
<dbReference type="PROSITE" id="PS50871">
    <property type="entry name" value="C1Q"/>
    <property type="match status" value="1"/>
</dbReference>
<dbReference type="PANTHER" id="PTHR15427">
    <property type="entry name" value="EMILIN ELASTIN MICROFIBRIL INTERFACE-LOCATED PROTEIN ELASTIN MICROFIBRIL INTERFACER"/>
    <property type="match status" value="1"/>
</dbReference>
<dbReference type="EMBL" id="VSWD01000012">
    <property type="protein sequence ID" value="KAK3085846.1"/>
    <property type="molecule type" value="Genomic_DNA"/>
</dbReference>
<keyword evidence="5" id="KW-1185">Reference proteome</keyword>
<organism evidence="4 5">
    <name type="scientific">Pinctada imbricata</name>
    <name type="common">Atlantic pearl-oyster</name>
    <name type="synonym">Pinctada martensii</name>
    <dbReference type="NCBI Taxonomy" id="66713"/>
    <lineage>
        <taxon>Eukaryota</taxon>
        <taxon>Metazoa</taxon>
        <taxon>Spiralia</taxon>
        <taxon>Lophotrochozoa</taxon>
        <taxon>Mollusca</taxon>
        <taxon>Bivalvia</taxon>
        <taxon>Autobranchia</taxon>
        <taxon>Pteriomorphia</taxon>
        <taxon>Pterioida</taxon>
        <taxon>Pterioidea</taxon>
        <taxon>Pteriidae</taxon>
        <taxon>Pinctada</taxon>
    </lineage>
</organism>